<dbReference type="Gene3D" id="1.25.40.10">
    <property type="entry name" value="Tetratricopeptide repeat domain"/>
    <property type="match status" value="1"/>
</dbReference>
<proteinExistence type="inferred from homology"/>
<reference evidence="4" key="1">
    <citation type="submission" date="2022-02" db="EMBL/GenBank/DDBJ databases">
        <title>Atlantic sturgeon de novo genome assembly.</title>
        <authorList>
            <person name="Stock M."/>
            <person name="Klopp C."/>
            <person name="Guiguen Y."/>
            <person name="Cabau C."/>
            <person name="Parinello H."/>
            <person name="Santidrian Yebra-Pimentel E."/>
            <person name="Kuhl H."/>
            <person name="Dirks R.P."/>
            <person name="Guessner J."/>
            <person name="Wuertz S."/>
            <person name="Du K."/>
            <person name="Schartl M."/>
        </authorList>
    </citation>
    <scope>NUCLEOTIDE SEQUENCE</scope>
    <source>
        <strain evidence="4">STURGEONOMICS-FGT-2020</strain>
        <tissue evidence="4">Whole blood</tissue>
    </source>
</reference>
<dbReference type="Pfam" id="PF05002">
    <property type="entry name" value="SGS"/>
    <property type="match status" value="1"/>
</dbReference>
<dbReference type="Gene3D" id="2.60.40.790">
    <property type="match status" value="1"/>
</dbReference>
<name>A0AAD8G991_ACIOX</name>
<evidence type="ECO:0000313" key="5">
    <source>
        <dbReference type="Proteomes" id="UP001230051"/>
    </source>
</evidence>
<dbReference type="Pfam" id="PF13181">
    <property type="entry name" value="TPR_8"/>
    <property type="match status" value="1"/>
</dbReference>
<organism evidence="4 5">
    <name type="scientific">Acipenser oxyrinchus oxyrinchus</name>
    <dbReference type="NCBI Taxonomy" id="40147"/>
    <lineage>
        <taxon>Eukaryota</taxon>
        <taxon>Metazoa</taxon>
        <taxon>Chordata</taxon>
        <taxon>Craniata</taxon>
        <taxon>Vertebrata</taxon>
        <taxon>Euteleostomi</taxon>
        <taxon>Actinopterygii</taxon>
        <taxon>Chondrostei</taxon>
        <taxon>Acipenseriformes</taxon>
        <taxon>Acipenseridae</taxon>
        <taxon>Acipenser</taxon>
    </lineage>
</organism>
<dbReference type="PANTHER" id="PTHR45862">
    <property type="entry name" value="PROTEIN SGT1 HOMOLOG"/>
    <property type="match status" value="1"/>
</dbReference>
<dbReference type="GO" id="GO:0051087">
    <property type="term" value="F:protein-folding chaperone binding"/>
    <property type="evidence" value="ECO:0007669"/>
    <property type="project" value="InterPro"/>
</dbReference>
<dbReference type="AlphaFoldDB" id="A0AAD8G991"/>
<accession>A0AAD8G991</accession>
<dbReference type="InterPro" id="IPR019734">
    <property type="entry name" value="TPR_rpt"/>
</dbReference>
<protein>
    <submittedName>
        <fullName evidence="4">Uncharacterized protein</fullName>
    </submittedName>
</protein>
<dbReference type="SUPFAM" id="SSF49764">
    <property type="entry name" value="HSP20-like chaperones"/>
    <property type="match status" value="1"/>
</dbReference>
<dbReference type="Pfam" id="PF04969">
    <property type="entry name" value="CS"/>
    <property type="match status" value="1"/>
</dbReference>
<evidence type="ECO:0000259" key="2">
    <source>
        <dbReference type="PROSITE" id="PS51048"/>
    </source>
</evidence>
<dbReference type="SMART" id="SM00028">
    <property type="entry name" value="TPR"/>
    <property type="match status" value="2"/>
</dbReference>
<comment type="similarity">
    <text evidence="1">Belongs to the SGT1 family.</text>
</comment>
<evidence type="ECO:0000259" key="3">
    <source>
        <dbReference type="PROSITE" id="PS51203"/>
    </source>
</evidence>
<feature type="domain" description="CS" evidence="3">
    <location>
        <begin position="133"/>
        <end position="222"/>
    </location>
</feature>
<gene>
    <name evidence="4" type="ORF">AOXY_G9036</name>
</gene>
<evidence type="ECO:0000313" key="4">
    <source>
        <dbReference type="EMBL" id="KAK1170089.1"/>
    </source>
</evidence>
<keyword evidence="5" id="KW-1185">Reference proteome</keyword>
<dbReference type="PROSITE" id="PS51048">
    <property type="entry name" value="SGS"/>
    <property type="match status" value="1"/>
</dbReference>
<dbReference type="FunFam" id="2.60.40.790:FF:000012">
    <property type="entry name" value="SGT1 homolog, MIS12 kinetochore complex assembly cochaperone"/>
    <property type="match status" value="1"/>
</dbReference>
<dbReference type="InterPro" id="IPR008978">
    <property type="entry name" value="HSP20-like_chaperone"/>
</dbReference>
<sequence length="332" mass="37580">MANEPSFPDSVIDEDPKKALEDLSRALEQKTDSAAWYCQRAYAHILLKNYSNAVTDAKKALEFKPNCATAFLRLGIAEYHLKNYQSSREAFEEGQKIDGSEGSFNVWIKRCEENMDSGKHEVTSEMTAQKTASQTIKYDWYQTESQVIVTIMIRNAQKDAVKVQFEDKRLNAAVKLASEDDFNLNIDLLHPIVPSQCTFKIIASKIEIKMKKAEAIRWEKLVGEAVADVKHFTPDKYPSSSLHTRNWDKLVEDIKEEEKNEKPEGDAALNKLFQQIYSDGTDEVKRAMNKSFMESGGTVLSTNWTDVGKRKVDVCPPDDAEYKSSNAILAVC</sequence>
<feature type="domain" description="SGS" evidence="2">
    <location>
        <begin position="236"/>
        <end position="327"/>
    </location>
</feature>
<dbReference type="GO" id="GO:0005737">
    <property type="term" value="C:cytoplasm"/>
    <property type="evidence" value="ECO:0007669"/>
    <property type="project" value="UniProtKB-ARBA"/>
</dbReference>
<dbReference type="InterPro" id="IPR011990">
    <property type="entry name" value="TPR-like_helical_dom_sf"/>
</dbReference>
<dbReference type="PROSITE" id="PS51203">
    <property type="entry name" value="CS"/>
    <property type="match status" value="1"/>
</dbReference>
<comment type="caution">
    <text evidence="4">The sequence shown here is derived from an EMBL/GenBank/DDBJ whole genome shotgun (WGS) entry which is preliminary data.</text>
</comment>
<dbReference type="InterPro" id="IPR044563">
    <property type="entry name" value="Sgt1-like"/>
</dbReference>
<dbReference type="FunFam" id="1.25.40.10:FF:000737">
    <property type="entry name" value="SGT1 homolog, MIS12 kinetochore complex assembly cochaperone"/>
    <property type="match status" value="1"/>
</dbReference>
<dbReference type="SUPFAM" id="SSF48452">
    <property type="entry name" value="TPR-like"/>
    <property type="match status" value="1"/>
</dbReference>
<dbReference type="InterPro" id="IPR007052">
    <property type="entry name" value="CS_dom"/>
</dbReference>
<evidence type="ECO:0000256" key="1">
    <source>
        <dbReference type="ARBA" id="ARBA00008509"/>
    </source>
</evidence>
<dbReference type="EMBL" id="JAGXEW010000007">
    <property type="protein sequence ID" value="KAK1170089.1"/>
    <property type="molecule type" value="Genomic_DNA"/>
</dbReference>
<dbReference type="Proteomes" id="UP001230051">
    <property type="component" value="Unassembled WGS sequence"/>
</dbReference>
<dbReference type="InterPro" id="IPR007699">
    <property type="entry name" value="SGS_dom"/>
</dbReference>